<evidence type="ECO:0000256" key="5">
    <source>
        <dbReference type="ARBA" id="ARBA00023139"/>
    </source>
</evidence>
<evidence type="ECO:0000256" key="1">
    <source>
        <dbReference type="ARBA" id="ARBA00004635"/>
    </source>
</evidence>
<keyword evidence="9" id="KW-1185">Reference proteome</keyword>
<dbReference type="InterPro" id="IPR004872">
    <property type="entry name" value="Lipoprotein_NlpA"/>
</dbReference>
<dbReference type="Gene3D" id="3.40.190.10">
    <property type="entry name" value="Periplasmic binding protein-like II"/>
    <property type="match status" value="2"/>
</dbReference>
<dbReference type="SUPFAM" id="SSF53850">
    <property type="entry name" value="Periplasmic binding protein-like II"/>
    <property type="match status" value="1"/>
</dbReference>
<evidence type="ECO:0000256" key="3">
    <source>
        <dbReference type="ARBA" id="ARBA00022729"/>
    </source>
</evidence>
<evidence type="ECO:0000256" key="4">
    <source>
        <dbReference type="ARBA" id="ARBA00023136"/>
    </source>
</evidence>
<dbReference type="PANTHER" id="PTHR30429:SF1">
    <property type="entry name" value="D-METHIONINE-BINDING LIPOPROTEIN METQ-RELATED"/>
    <property type="match status" value="1"/>
</dbReference>
<gene>
    <name evidence="8" type="primary">metQ-2</name>
    <name evidence="8" type="ORF">RGR602_PC00164</name>
</gene>
<dbReference type="Pfam" id="PF03180">
    <property type="entry name" value="Lipoprotein_9"/>
    <property type="match status" value="1"/>
</dbReference>
<keyword evidence="4" id="KW-0472">Membrane</keyword>
<comment type="subcellular location">
    <subcellularLocation>
        <location evidence="1">Membrane</location>
        <topology evidence="1">Lipid-anchor</topology>
    </subcellularLocation>
</comment>
<dbReference type="RefSeq" id="WP_040114615.1">
    <property type="nucleotide sequence ID" value="NZ_CP006880.1"/>
</dbReference>
<name>A0A0B4XAS9_9HYPH</name>
<comment type="similarity">
    <text evidence="2">Belongs to the NlpA lipoprotein family.</text>
</comment>
<dbReference type="AlphaFoldDB" id="A0A0B4XAS9"/>
<feature type="chain" id="PRO_5002097483" evidence="7">
    <location>
        <begin position="24"/>
        <end position="268"/>
    </location>
</feature>
<proteinExistence type="inferred from homology"/>
<evidence type="ECO:0000256" key="2">
    <source>
        <dbReference type="ARBA" id="ARBA00008973"/>
    </source>
</evidence>
<sequence length="268" mass="28844">MKKSMRGLLAAVAALSFSMPALAASLKVGVVPGVYADSIEALIPEAKAKGLDIAVVEFSDWTTPNIALQSGDIDVNYFQHQPFLDNAISERGYDFKSAGIGVLANIGLYSLKYKKFEDIPQDGNVAIANDPVNQGRGLLLLQKAGLVKLRDGVGFKGTLDDITDNPKHLTFTEVEGPQLARVVGDVDIAQGYPHFIVASKAFDPSSGLLYSGVDDKQFAIVFAVKSARVDDPAIKELVTLYQNSQAVKDAISKAFASDQKLYTLPWVH</sequence>
<dbReference type="KEGG" id="rga:RGR602_PC00164"/>
<feature type="signal peptide" evidence="7">
    <location>
        <begin position="1"/>
        <end position="23"/>
    </location>
</feature>
<organism evidence="8 9">
    <name type="scientific">Rhizobium gallicum bv. gallicum R602sp</name>
    <dbReference type="NCBI Taxonomy" id="1041138"/>
    <lineage>
        <taxon>Bacteria</taxon>
        <taxon>Pseudomonadati</taxon>
        <taxon>Pseudomonadota</taxon>
        <taxon>Alphaproteobacteria</taxon>
        <taxon>Hyphomicrobiales</taxon>
        <taxon>Rhizobiaceae</taxon>
        <taxon>Rhizobium/Agrobacterium group</taxon>
        <taxon>Rhizobium</taxon>
    </lineage>
</organism>
<keyword evidence="3 7" id="KW-0732">Signal</keyword>
<dbReference type="Proteomes" id="UP000031368">
    <property type="component" value="Plasmid pRgalR602c"/>
</dbReference>
<accession>A0A0B4XAS9</accession>
<protein>
    <submittedName>
        <fullName evidence="8">Methionine-binding lipoprotein MetQ 2</fullName>
    </submittedName>
</protein>
<keyword evidence="6 8" id="KW-0449">Lipoprotein</keyword>
<evidence type="ECO:0000256" key="7">
    <source>
        <dbReference type="SAM" id="SignalP"/>
    </source>
</evidence>
<dbReference type="PANTHER" id="PTHR30429">
    <property type="entry name" value="D-METHIONINE-BINDING LIPOPROTEIN METQ"/>
    <property type="match status" value="1"/>
</dbReference>
<dbReference type="GO" id="GO:0016020">
    <property type="term" value="C:membrane"/>
    <property type="evidence" value="ECO:0007669"/>
    <property type="project" value="UniProtKB-SubCell"/>
</dbReference>
<keyword evidence="8" id="KW-0614">Plasmid</keyword>
<dbReference type="EMBL" id="CP006880">
    <property type="protein sequence ID" value="AJD44211.1"/>
    <property type="molecule type" value="Genomic_DNA"/>
</dbReference>
<keyword evidence="5" id="KW-0564">Palmitate</keyword>
<evidence type="ECO:0000256" key="6">
    <source>
        <dbReference type="ARBA" id="ARBA00023288"/>
    </source>
</evidence>
<evidence type="ECO:0000313" key="8">
    <source>
        <dbReference type="EMBL" id="AJD44211.1"/>
    </source>
</evidence>
<reference evidence="8 9" key="1">
    <citation type="submission" date="2013-11" db="EMBL/GenBank/DDBJ databases">
        <title>Complete genome sequence of Rhizobium gallicum bv. gallicum R602.</title>
        <authorList>
            <person name="Bustos P."/>
            <person name="Santamaria R.I."/>
            <person name="Lozano L."/>
            <person name="Acosta J.L."/>
            <person name="Ormeno-Orrillo E."/>
            <person name="Rogel M.A."/>
            <person name="Romero D."/>
            <person name="Cevallos M.A."/>
            <person name="Martinez-Romero E."/>
            <person name="Gonzalez V."/>
        </authorList>
    </citation>
    <scope>NUCLEOTIDE SEQUENCE [LARGE SCALE GENOMIC DNA]</scope>
    <source>
        <strain evidence="8 9">R602</strain>
        <plasmid evidence="8 9">pRgalR602c</plasmid>
    </source>
</reference>
<evidence type="ECO:0000313" key="9">
    <source>
        <dbReference type="Proteomes" id="UP000031368"/>
    </source>
</evidence>
<geneLocation type="plasmid" evidence="8 9">
    <name>pRgalR602c</name>
</geneLocation>
<dbReference type="HOGENOM" id="CLU_067080_3_0_5"/>